<reference evidence="1" key="1">
    <citation type="submission" date="2021-05" db="EMBL/GenBank/DDBJ databases">
        <authorList>
            <person name="Scholz U."/>
            <person name="Mascher M."/>
            <person name="Fiebig A."/>
        </authorList>
    </citation>
    <scope>NUCLEOTIDE SEQUENCE [LARGE SCALE GENOMIC DNA]</scope>
</reference>
<name>A0ACD5YCP5_AVESA</name>
<protein>
    <submittedName>
        <fullName evidence="1">Uncharacterized protein</fullName>
    </submittedName>
</protein>
<sequence length="519" mass="58254">MEEETTSLASIHLASVPPPEETSSSFAEETPRLPSIQLASSAPEKTSSRFEGLAAPYPPPLSYRESIRSVAWPEWRIRSALSSQSGQSGSNYSSTSGASSSDLPNISAYSGGSASAGTVDFGAEELTKIARRMISDGYTQRMFQAFIHGGEQDGDLETWFAELDINWVFQVRQKHGEVWQYQLHDTSASGLQELAERWIRALTIIVVSIKELVATFHETPAVERFGKASISAMLVFVDAIVNVSKVENLHTLLQMYICVSNASYDILTMRVISWDAQTRRQIGGLLERNGTRLICIISGTAKDLRLILARNNDTWAIEITGGGGEVHRNTGLLVNCIVSMRKAQYSARNSAQSYNERTLRSMIDDMITYLKNLLWKKSKLCPDPSLRYMFLLNNSYFAAAVCESKTEYEKHMHSYLEVSWGHVLSCISTSNSHGPLRHWIKVYSLAKFQSAFHKTYATQKFWKVPDPRLRSLLRETITKRVVSGYLDYLREHPELEKQVSSGNNSPEVFEEMLGELFEG</sequence>
<reference evidence="1" key="2">
    <citation type="submission" date="2025-09" db="UniProtKB">
        <authorList>
            <consortium name="EnsemblPlants"/>
        </authorList>
    </citation>
    <scope>IDENTIFICATION</scope>
</reference>
<accession>A0ACD5YCP5</accession>
<dbReference type="EnsemblPlants" id="AVESA.00010b.r2.5DG0938480.1">
    <property type="protein sequence ID" value="AVESA.00010b.r2.5DG0938480.1.CDS.1"/>
    <property type="gene ID" value="AVESA.00010b.r2.5DG0938480"/>
</dbReference>
<evidence type="ECO:0000313" key="1">
    <source>
        <dbReference type="EnsemblPlants" id="AVESA.00010b.r2.5DG0938480.1.CDS.1"/>
    </source>
</evidence>
<keyword evidence="2" id="KW-1185">Reference proteome</keyword>
<dbReference type="Proteomes" id="UP001732700">
    <property type="component" value="Chromosome 5D"/>
</dbReference>
<evidence type="ECO:0000313" key="2">
    <source>
        <dbReference type="Proteomes" id="UP001732700"/>
    </source>
</evidence>
<organism evidence="1 2">
    <name type="scientific">Avena sativa</name>
    <name type="common">Oat</name>
    <dbReference type="NCBI Taxonomy" id="4498"/>
    <lineage>
        <taxon>Eukaryota</taxon>
        <taxon>Viridiplantae</taxon>
        <taxon>Streptophyta</taxon>
        <taxon>Embryophyta</taxon>
        <taxon>Tracheophyta</taxon>
        <taxon>Spermatophyta</taxon>
        <taxon>Magnoliopsida</taxon>
        <taxon>Liliopsida</taxon>
        <taxon>Poales</taxon>
        <taxon>Poaceae</taxon>
        <taxon>BOP clade</taxon>
        <taxon>Pooideae</taxon>
        <taxon>Poodae</taxon>
        <taxon>Poeae</taxon>
        <taxon>Poeae Chloroplast Group 1 (Aveneae type)</taxon>
        <taxon>Aveninae</taxon>
        <taxon>Avena</taxon>
    </lineage>
</organism>
<proteinExistence type="predicted"/>